<dbReference type="OrthoDB" id="9760711at2"/>
<keyword evidence="7" id="KW-0808">Transferase</keyword>
<keyword evidence="10 17" id="KW-0418">Kinase</keyword>
<dbReference type="GO" id="GO:0006094">
    <property type="term" value="P:gluconeogenesis"/>
    <property type="evidence" value="ECO:0007669"/>
    <property type="project" value="UniProtKB-UniPathway"/>
</dbReference>
<keyword evidence="17" id="KW-0670">Pyruvate</keyword>
<organism evidence="17 18">
    <name type="scientific">Desulfacinum infernum DSM 9756</name>
    <dbReference type="NCBI Taxonomy" id="1121391"/>
    <lineage>
        <taxon>Bacteria</taxon>
        <taxon>Pseudomonadati</taxon>
        <taxon>Thermodesulfobacteriota</taxon>
        <taxon>Syntrophobacteria</taxon>
        <taxon>Syntrophobacterales</taxon>
        <taxon>Syntrophobacteraceae</taxon>
        <taxon>Desulfacinum</taxon>
    </lineage>
</organism>
<dbReference type="GO" id="GO:0046872">
    <property type="term" value="F:metal ion binding"/>
    <property type="evidence" value="ECO:0007669"/>
    <property type="project" value="UniProtKB-KW"/>
</dbReference>
<accession>A0A1M5FU88</accession>
<comment type="catalytic activity">
    <reaction evidence="14">
        <text>pyruvate + ATP + H2O = phosphoenolpyruvate + AMP + phosphate + 2 H(+)</text>
        <dbReference type="Rhea" id="RHEA:11364"/>
        <dbReference type="ChEBI" id="CHEBI:15361"/>
        <dbReference type="ChEBI" id="CHEBI:15377"/>
        <dbReference type="ChEBI" id="CHEBI:15378"/>
        <dbReference type="ChEBI" id="CHEBI:30616"/>
        <dbReference type="ChEBI" id="CHEBI:43474"/>
        <dbReference type="ChEBI" id="CHEBI:58702"/>
        <dbReference type="ChEBI" id="CHEBI:456215"/>
        <dbReference type="EC" id="2.7.9.2"/>
    </reaction>
</comment>
<evidence type="ECO:0000256" key="12">
    <source>
        <dbReference type="ARBA" id="ARBA00022842"/>
    </source>
</evidence>
<dbReference type="PANTHER" id="PTHR43030:SF1">
    <property type="entry name" value="PHOSPHOENOLPYRUVATE SYNTHASE"/>
    <property type="match status" value="1"/>
</dbReference>
<evidence type="ECO:0000256" key="7">
    <source>
        <dbReference type="ARBA" id="ARBA00022679"/>
    </source>
</evidence>
<evidence type="ECO:0000259" key="16">
    <source>
        <dbReference type="Pfam" id="PF01326"/>
    </source>
</evidence>
<dbReference type="Gene3D" id="3.50.30.10">
    <property type="entry name" value="Phosphohistidine domain"/>
    <property type="match status" value="1"/>
</dbReference>
<protein>
    <recommendedName>
        <fullName evidence="6">Phosphoenolpyruvate synthase</fullName>
        <ecNumber evidence="5">2.7.9.2</ecNumber>
    </recommendedName>
    <alternativeName>
        <fullName evidence="13">Pyruvate, water dikinase</fullName>
    </alternativeName>
</protein>
<evidence type="ECO:0000256" key="2">
    <source>
        <dbReference type="ARBA" id="ARBA00002988"/>
    </source>
</evidence>
<keyword evidence="8" id="KW-0479">Metal-binding</keyword>
<evidence type="ECO:0000256" key="3">
    <source>
        <dbReference type="ARBA" id="ARBA00004742"/>
    </source>
</evidence>
<proteinExistence type="inferred from homology"/>
<evidence type="ECO:0000256" key="11">
    <source>
        <dbReference type="ARBA" id="ARBA00022840"/>
    </source>
</evidence>
<evidence type="ECO:0000256" key="6">
    <source>
        <dbReference type="ARBA" id="ARBA00021623"/>
    </source>
</evidence>
<dbReference type="Pfam" id="PF01326">
    <property type="entry name" value="PPDK_N"/>
    <property type="match status" value="1"/>
</dbReference>
<dbReference type="RefSeq" id="WP_073040835.1">
    <property type="nucleotide sequence ID" value="NZ_FQVB01000033.1"/>
</dbReference>
<dbReference type="InterPro" id="IPR002192">
    <property type="entry name" value="PPDK_AMP/ATP-bd"/>
</dbReference>
<keyword evidence="11" id="KW-0067">ATP-binding</keyword>
<evidence type="ECO:0000256" key="13">
    <source>
        <dbReference type="ARBA" id="ARBA00033470"/>
    </source>
</evidence>
<dbReference type="AlphaFoldDB" id="A0A1M5FU88"/>
<dbReference type="Gene3D" id="3.30.1490.20">
    <property type="entry name" value="ATP-grasp fold, A domain"/>
    <property type="match status" value="1"/>
</dbReference>
<evidence type="ECO:0000256" key="1">
    <source>
        <dbReference type="ARBA" id="ARBA00001946"/>
    </source>
</evidence>
<reference evidence="18" key="1">
    <citation type="submission" date="2016-11" db="EMBL/GenBank/DDBJ databases">
        <authorList>
            <person name="Varghese N."/>
            <person name="Submissions S."/>
        </authorList>
    </citation>
    <scope>NUCLEOTIDE SEQUENCE [LARGE SCALE GENOMIC DNA]</scope>
    <source>
        <strain evidence="18">DSM 9756</strain>
    </source>
</reference>
<evidence type="ECO:0000256" key="5">
    <source>
        <dbReference type="ARBA" id="ARBA00011996"/>
    </source>
</evidence>
<comment type="similarity">
    <text evidence="4">Belongs to the PEP-utilizing enzyme family.</text>
</comment>
<evidence type="ECO:0000256" key="10">
    <source>
        <dbReference type="ARBA" id="ARBA00022777"/>
    </source>
</evidence>
<dbReference type="GO" id="GO:0008986">
    <property type="term" value="F:pyruvate, water dikinase activity"/>
    <property type="evidence" value="ECO:0007669"/>
    <property type="project" value="UniProtKB-EC"/>
</dbReference>
<dbReference type="Pfam" id="PF00391">
    <property type="entry name" value="PEP-utilizers"/>
    <property type="match status" value="1"/>
</dbReference>
<dbReference type="SUPFAM" id="SSF52009">
    <property type="entry name" value="Phosphohistidine domain"/>
    <property type="match status" value="1"/>
</dbReference>
<dbReference type="InterPro" id="IPR006319">
    <property type="entry name" value="PEP_synth"/>
</dbReference>
<keyword evidence="18" id="KW-1185">Reference proteome</keyword>
<evidence type="ECO:0000256" key="9">
    <source>
        <dbReference type="ARBA" id="ARBA00022741"/>
    </source>
</evidence>
<dbReference type="Gene3D" id="3.30.470.20">
    <property type="entry name" value="ATP-grasp fold, B domain"/>
    <property type="match status" value="1"/>
</dbReference>
<dbReference type="EC" id="2.7.9.2" evidence="5"/>
<evidence type="ECO:0000256" key="4">
    <source>
        <dbReference type="ARBA" id="ARBA00007837"/>
    </source>
</evidence>
<gene>
    <name evidence="17" type="ORF">SAMN02745206_02973</name>
</gene>
<dbReference type="InterPro" id="IPR013815">
    <property type="entry name" value="ATP_grasp_subdomain_1"/>
</dbReference>
<feature type="domain" description="PEP-utilising enzyme mobile" evidence="15">
    <location>
        <begin position="495"/>
        <end position="563"/>
    </location>
</feature>
<dbReference type="Proteomes" id="UP000184076">
    <property type="component" value="Unassembled WGS sequence"/>
</dbReference>
<dbReference type="PANTHER" id="PTHR43030">
    <property type="entry name" value="PHOSPHOENOLPYRUVATE SYNTHASE"/>
    <property type="match status" value="1"/>
</dbReference>
<evidence type="ECO:0000256" key="8">
    <source>
        <dbReference type="ARBA" id="ARBA00022723"/>
    </source>
</evidence>
<dbReference type="GO" id="GO:0005524">
    <property type="term" value="F:ATP binding"/>
    <property type="evidence" value="ECO:0007669"/>
    <property type="project" value="UniProtKB-KW"/>
</dbReference>
<comment type="pathway">
    <text evidence="3">Carbohydrate biosynthesis; gluconeogenesis.</text>
</comment>
<evidence type="ECO:0000259" key="15">
    <source>
        <dbReference type="Pfam" id="PF00391"/>
    </source>
</evidence>
<comment type="cofactor">
    <cofactor evidence="1">
        <name>Mg(2+)</name>
        <dbReference type="ChEBI" id="CHEBI:18420"/>
    </cofactor>
</comment>
<dbReference type="STRING" id="1121391.SAMN02745206_02973"/>
<dbReference type="EMBL" id="FQVB01000033">
    <property type="protein sequence ID" value="SHF95105.1"/>
    <property type="molecule type" value="Genomic_DNA"/>
</dbReference>
<dbReference type="UniPathway" id="UPA00138"/>
<dbReference type="SUPFAM" id="SSF56059">
    <property type="entry name" value="Glutathione synthetase ATP-binding domain-like"/>
    <property type="match status" value="1"/>
</dbReference>
<name>A0A1M5FU88_9BACT</name>
<sequence length="873" mass="95473">MHRRGTAPNGKLQPMRLHHPPSLWDRLAGLVSPRRRLVHTYARFRRLLRADHRCHRCMATLERVHGEDPPVDFHKVRRMAALLERHAQALVKELEAMAPRQGKAAEAALDRVRRRMAPALIPASLPADSPLVVPMDEAGGLGEDLLGGKALQAARLAGLGLPVPRSFVVTSRAFLHVLAHNHLGEETARWLGRLDASNSKKLGRTAEALCRKLEKCHLPPDLLEAVGETLRRVFADEADSVSLCVRSSAVGEDRTHSFAGQYLSVLHVPPSAFPDAYRRVMASKYTANALAYRVFNGYLDEETPMAVLVMETVDAVRSGVAYSADPSTGDPRRPTVYGVWGMGEMLVQGEAAPQVVILDRTTLSLHENPTRLSQQTEKLVLSPGGGLERRPLTEEEKARGPVDASLARLLARHLLACEDLLGGPVDMEWAVDARGRTWILQARPLFVQAPRPECAAREAPPEERVLLSGGECACPGTAVGRVVHVESPSDLPRVPPDAVVTAAAPFPELATIADRLQAVLTDAGSVAGHFASVAREKAIPLLVNTGSATTVLRPGRIVTVDATARRVYAGLVSGLLDPACRLGRLPADRPVKARLRRLLDCVSPLHLTDAASPEFRAENCSTIHDILRFCHETALRAMFGAHRRGRTVRGARRLSSDLPFQLYLLDLGGGLAGATGRSGAVSLEDVANPLFRALWKGLSSPDVYWSDKVRHMDWEDFDRVSAGVFSLDSQLLASFALLSSDYVNVHLRFGYHFAVVDALGGAGNARNHLRFAFTGGGADLSGRQRRILLLERVLERSGLTVERRGDRLEAHARDIPPHRLPRMVEMLGHLLGITRLLDMRLQTEEDVREEAARFFAAHPDLLETSPRGGVGNR</sequence>
<evidence type="ECO:0000313" key="18">
    <source>
        <dbReference type="Proteomes" id="UP000184076"/>
    </source>
</evidence>
<evidence type="ECO:0000313" key="17">
    <source>
        <dbReference type="EMBL" id="SHF95105.1"/>
    </source>
</evidence>
<keyword evidence="9" id="KW-0547">Nucleotide-binding</keyword>
<evidence type="ECO:0000256" key="14">
    <source>
        <dbReference type="ARBA" id="ARBA00047700"/>
    </source>
</evidence>
<feature type="domain" description="Pyruvate phosphate dikinase AMP/ATP-binding" evidence="16">
    <location>
        <begin position="144"/>
        <end position="453"/>
    </location>
</feature>
<keyword evidence="12" id="KW-0460">Magnesium</keyword>
<dbReference type="InterPro" id="IPR008279">
    <property type="entry name" value="PEP-util_enz_mobile_dom"/>
</dbReference>
<comment type="function">
    <text evidence="2">Catalyzes the phosphorylation of pyruvate to phosphoenolpyruvate.</text>
</comment>
<dbReference type="InterPro" id="IPR036637">
    <property type="entry name" value="Phosphohistidine_dom_sf"/>
</dbReference>